<comment type="caution">
    <text evidence="1">The sequence shown here is derived from an EMBL/GenBank/DDBJ whole genome shotgun (WGS) entry which is preliminary data.</text>
</comment>
<proteinExistence type="predicted"/>
<protein>
    <submittedName>
        <fullName evidence="1">Uncharacterized protein</fullName>
    </submittedName>
</protein>
<reference evidence="1 2" key="1">
    <citation type="journal article" date="2018" name="IMA Fungus">
        <title>IMA Genome-F 9: Draft genome sequence of Annulohypoxylon stygium, Aspergillus mulundensis, Berkeleyomyces basicola (syn. Thielaviopsis basicola), Ceratocystis smalleyi, two Cercospora beticola strains, Coleophoma cylindrospora, Fusarium fracticaudum, Phialophora cf. hyalina, and Morchella septimelata.</title>
        <authorList>
            <person name="Wingfield B.D."/>
            <person name="Bills G.F."/>
            <person name="Dong Y."/>
            <person name="Huang W."/>
            <person name="Nel W.J."/>
            <person name="Swalarsk-Parry B.S."/>
            <person name="Vaghefi N."/>
            <person name="Wilken P.M."/>
            <person name="An Z."/>
            <person name="de Beer Z.W."/>
            <person name="De Vos L."/>
            <person name="Chen L."/>
            <person name="Duong T.A."/>
            <person name="Gao Y."/>
            <person name="Hammerbacher A."/>
            <person name="Kikkert J.R."/>
            <person name="Li Y."/>
            <person name="Li H."/>
            <person name="Li K."/>
            <person name="Li Q."/>
            <person name="Liu X."/>
            <person name="Ma X."/>
            <person name="Naidoo K."/>
            <person name="Pethybridge S.J."/>
            <person name="Sun J."/>
            <person name="Steenkamp E.T."/>
            <person name="van der Nest M.A."/>
            <person name="van Wyk S."/>
            <person name="Wingfield M.J."/>
            <person name="Xiong C."/>
            <person name="Yue Q."/>
            <person name="Zhang X."/>
        </authorList>
    </citation>
    <scope>NUCLEOTIDE SEQUENCE [LARGE SCALE GENOMIC DNA]</scope>
    <source>
        <strain evidence="1 2">DSM 5745</strain>
    </source>
</reference>
<dbReference type="OrthoDB" id="1577640at2759"/>
<organism evidence="1 2">
    <name type="scientific">Aspergillus mulundensis</name>
    <dbReference type="NCBI Taxonomy" id="1810919"/>
    <lineage>
        <taxon>Eukaryota</taxon>
        <taxon>Fungi</taxon>
        <taxon>Dikarya</taxon>
        <taxon>Ascomycota</taxon>
        <taxon>Pezizomycotina</taxon>
        <taxon>Eurotiomycetes</taxon>
        <taxon>Eurotiomycetidae</taxon>
        <taxon>Eurotiales</taxon>
        <taxon>Aspergillaceae</taxon>
        <taxon>Aspergillus</taxon>
        <taxon>Aspergillus subgen. Nidulantes</taxon>
    </lineage>
</organism>
<evidence type="ECO:0000313" key="1">
    <source>
        <dbReference type="EMBL" id="RDW94237.1"/>
    </source>
</evidence>
<dbReference type="Proteomes" id="UP000256690">
    <property type="component" value="Unassembled WGS sequence"/>
</dbReference>
<name>A0A3D8T6Q4_9EURO</name>
<dbReference type="EMBL" id="PVWQ01000001">
    <property type="protein sequence ID" value="RDW94237.1"/>
    <property type="molecule type" value="Genomic_DNA"/>
</dbReference>
<dbReference type="AlphaFoldDB" id="A0A3D8T6Q4"/>
<dbReference type="GeneID" id="38111929"/>
<dbReference type="RefSeq" id="XP_026609420.1">
    <property type="nucleotide sequence ID" value="XM_026743575.1"/>
</dbReference>
<keyword evidence="2" id="KW-1185">Reference proteome</keyword>
<gene>
    <name evidence="1" type="ORF">DSM5745_01559</name>
</gene>
<accession>A0A3D8T6Q4</accession>
<sequence>MVPWRIWPASQPEQYTLTDWCHIATVAICCRAIFSVLWQSPSSGETAGLLFAESWSVVHKRHLILLDHVILDTQHSDSCICACSVNGCLPLTAFFAGWSIWGDPRYPLMLAHIVARIFDAEAGARPPSQSLCDTVAPVVIRCCTFTGLGIRHTCRYHEPECPDWGRVDLEDIAEVQEEDRLLIARLEELVSEFESKYLELELPLAEFLRGYWTSRMEEELAEGFNEGEVRVMREVGVVVEVP</sequence>
<evidence type="ECO:0000313" key="2">
    <source>
        <dbReference type="Proteomes" id="UP000256690"/>
    </source>
</evidence>